<accession>A0A9X2VPC8</accession>
<evidence type="ECO:0000313" key="3">
    <source>
        <dbReference type="Proteomes" id="UP001141259"/>
    </source>
</evidence>
<reference evidence="2" key="1">
    <citation type="submission" date="2022-08" db="EMBL/GenBank/DDBJ databases">
        <authorList>
            <person name="Tistechok S."/>
            <person name="Samborskyy M."/>
            <person name="Roman I."/>
        </authorList>
    </citation>
    <scope>NUCLEOTIDE SEQUENCE</scope>
    <source>
        <strain evidence="2">DSM 103496</strain>
    </source>
</reference>
<gene>
    <name evidence="2" type="ORF">NZH93_25455</name>
</gene>
<evidence type="ECO:0000256" key="1">
    <source>
        <dbReference type="SAM" id="SignalP"/>
    </source>
</evidence>
<dbReference type="PROSITE" id="PS51257">
    <property type="entry name" value="PROKAR_LIPOPROTEIN"/>
    <property type="match status" value="1"/>
</dbReference>
<feature type="signal peptide" evidence="1">
    <location>
        <begin position="1"/>
        <end position="24"/>
    </location>
</feature>
<organism evidence="2 3">
    <name type="scientific">Umezawaea endophytica</name>
    <dbReference type="NCBI Taxonomy" id="1654476"/>
    <lineage>
        <taxon>Bacteria</taxon>
        <taxon>Bacillati</taxon>
        <taxon>Actinomycetota</taxon>
        <taxon>Actinomycetes</taxon>
        <taxon>Pseudonocardiales</taxon>
        <taxon>Pseudonocardiaceae</taxon>
        <taxon>Umezawaea</taxon>
    </lineage>
</organism>
<sequence length="267" mass="28177">MRRFLVVIPLVLLAACGSAQPAPAPTTSQVKGELAVLAESIAARRAELRTARFHTDGFASDGAATEVRNTADGVIRQDGGSVFGAFTLNVDTGGAARKIDLVVLGDGLYAHLDGAPMPEGKKWARYTAENSAEISGLLRGFGPSAMAGAELDYLEPTAGLVLRKASEQLDGVPVTRYDVAVDTVKIAKLLEDPDIQLQHAQLAEYGVTISAFAWVDATGLPLKAEYRFEQNGKVVKSSTTRFTDWGGAAEITAPPAAETIPAEQLPK</sequence>
<dbReference type="EMBL" id="JANYMP010000012">
    <property type="protein sequence ID" value="MCS7480215.1"/>
    <property type="molecule type" value="Genomic_DNA"/>
</dbReference>
<evidence type="ECO:0000313" key="2">
    <source>
        <dbReference type="EMBL" id="MCS7480215.1"/>
    </source>
</evidence>
<feature type="chain" id="PRO_5040737371" description="Lipoprotein LprG" evidence="1">
    <location>
        <begin position="25"/>
        <end position="267"/>
    </location>
</feature>
<dbReference type="RefSeq" id="WP_259625704.1">
    <property type="nucleotide sequence ID" value="NZ_JANYMP010000012.1"/>
</dbReference>
<evidence type="ECO:0008006" key="4">
    <source>
        <dbReference type="Google" id="ProtNLM"/>
    </source>
</evidence>
<dbReference type="AlphaFoldDB" id="A0A9X2VPC8"/>
<name>A0A9X2VPC8_9PSEU</name>
<protein>
    <recommendedName>
        <fullName evidence="4">Lipoprotein LprG</fullName>
    </recommendedName>
</protein>
<keyword evidence="3" id="KW-1185">Reference proteome</keyword>
<comment type="caution">
    <text evidence="2">The sequence shown here is derived from an EMBL/GenBank/DDBJ whole genome shotgun (WGS) entry which is preliminary data.</text>
</comment>
<dbReference type="Gene3D" id="2.50.20.20">
    <property type="match status" value="1"/>
</dbReference>
<proteinExistence type="predicted"/>
<keyword evidence="1" id="KW-0732">Signal</keyword>
<dbReference type="Proteomes" id="UP001141259">
    <property type="component" value="Unassembled WGS sequence"/>
</dbReference>